<dbReference type="CDD" id="cd07782">
    <property type="entry name" value="ASKHA_NBD_FGGY_D-RBK"/>
    <property type="match status" value="1"/>
</dbReference>
<dbReference type="InterPro" id="IPR043129">
    <property type="entry name" value="ATPase_NBD"/>
</dbReference>
<dbReference type="GO" id="GO:0019321">
    <property type="term" value="P:pentose metabolic process"/>
    <property type="evidence" value="ECO:0007669"/>
    <property type="project" value="TreeGrafter"/>
</dbReference>
<dbReference type="InterPro" id="IPR006003">
    <property type="entry name" value="FGGY_RbtK-like"/>
</dbReference>
<accession>A0AA35UHR2</accession>
<keyword evidence="2" id="KW-0808">Transferase</keyword>
<dbReference type="PIRSF" id="PIRSF000538">
    <property type="entry name" value="GlpK"/>
    <property type="match status" value="1"/>
</dbReference>
<name>A0AA35UHR2_9PROT</name>
<evidence type="ECO:0000313" key="6">
    <source>
        <dbReference type="EMBL" id="CAI9121599.1"/>
    </source>
</evidence>
<sequence length="555" mass="58649">MDVVIGIDVGTGSARAGVFALDGRKRASVVTPIRTWHPAPDFAQQSSADIWSAVCYSVREAVALAGDVSVVGIGFDATCSLVVVGAEGEALSVDPKGAPGQDIILWADHRAVAEADEINAGGHEVLRFVGGTISPEMETPKLVWLKRHLPDVFERAAWFFDLPDFLTWRATGASSRSACSTACKWTYLAHEGRWDEAYFRAIGLGELADEGFSRIGRDIRSLGGTVGDGLSASAAAELGLRAGIPVGVSAIDAHAGGIGLLGAARTDGEEGVTLNQSLALICGTSSCHMAVSPEARFVKGVWGPYAEAMLPGMWLNEAGQSAVGSLVDFVVDTHAAGAALKAQAKAEERSVFALLNERVEALEARDLPGAITANLHVLPDFHGNRSPYADPSLRGAIDGLPMSATADDLARLYLATIQGLAYGTRDIIDALNDEGYAIDTIFATGGWTKNALFLREHANATGCRILLPREPDAVLLGAAILGAVASGVFSDMHTAMNAMSHEGEEIRPDPRTRAYHRAKSAIAREMHVNQLRYRRRMATADDAVANGDGTTSPRL</sequence>
<dbReference type="Gene3D" id="1.20.58.2240">
    <property type="match status" value="1"/>
</dbReference>
<comment type="similarity">
    <text evidence="1">Belongs to the FGGY kinase family.</text>
</comment>
<dbReference type="PANTHER" id="PTHR43435:SF4">
    <property type="entry name" value="FGGY CARBOHYDRATE KINASE DOMAIN-CONTAINING PROTEIN"/>
    <property type="match status" value="1"/>
</dbReference>
<evidence type="ECO:0000256" key="2">
    <source>
        <dbReference type="ARBA" id="ARBA00022679"/>
    </source>
</evidence>
<dbReference type="InterPro" id="IPR018484">
    <property type="entry name" value="FGGY_N"/>
</dbReference>
<organism evidence="6 7">
    <name type="scientific">Brytella acorum</name>
    <dbReference type="NCBI Taxonomy" id="2959299"/>
    <lineage>
        <taxon>Bacteria</taxon>
        <taxon>Pseudomonadati</taxon>
        <taxon>Pseudomonadota</taxon>
        <taxon>Alphaproteobacteria</taxon>
        <taxon>Acetobacterales</taxon>
        <taxon>Acetobacteraceae</taxon>
        <taxon>Brytella</taxon>
    </lineage>
</organism>
<evidence type="ECO:0000259" key="4">
    <source>
        <dbReference type="Pfam" id="PF00370"/>
    </source>
</evidence>
<dbReference type="SUPFAM" id="SSF53067">
    <property type="entry name" value="Actin-like ATPase domain"/>
    <property type="match status" value="2"/>
</dbReference>
<evidence type="ECO:0000259" key="5">
    <source>
        <dbReference type="Pfam" id="PF02782"/>
    </source>
</evidence>
<comment type="caution">
    <text evidence="6">The sequence shown here is derived from an EMBL/GenBank/DDBJ whole genome shotgun (WGS) entry which is preliminary data.</text>
</comment>
<evidence type="ECO:0000256" key="3">
    <source>
        <dbReference type="ARBA" id="ARBA00022777"/>
    </source>
</evidence>
<dbReference type="PANTHER" id="PTHR43435">
    <property type="entry name" value="RIBULOKINASE"/>
    <property type="match status" value="1"/>
</dbReference>
<feature type="domain" description="Carbohydrate kinase FGGY N-terminal" evidence="4">
    <location>
        <begin position="4"/>
        <end position="259"/>
    </location>
</feature>
<dbReference type="NCBIfam" id="TIGR01315">
    <property type="entry name" value="5C_CHO_kinase"/>
    <property type="match status" value="1"/>
</dbReference>
<reference evidence="6" key="1">
    <citation type="submission" date="2023-03" db="EMBL/GenBank/DDBJ databases">
        <authorList>
            <person name="Cleenwerck I."/>
        </authorList>
    </citation>
    <scope>NUCLEOTIDE SEQUENCE</scope>
    <source>
        <strain evidence="6">LMG 32879</strain>
    </source>
</reference>
<dbReference type="AlphaFoldDB" id="A0AA35UHR2"/>
<keyword evidence="3 6" id="KW-0418">Kinase</keyword>
<dbReference type="Pfam" id="PF00370">
    <property type="entry name" value="FGGY_N"/>
    <property type="match status" value="1"/>
</dbReference>
<dbReference type="RefSeq" id="WP_289842947.1">
    <property type="nucleotide sequence ID" value="NZ_CATKSH010000018.1"/>
</dbReference>
<keyword evidence="7" id="KW-1185">Reference proteome</keyword>
<dbReference type="Gene3D" id="3.30.420.40">
    <property type="match status" value="1"/>
</dbReference>
<dbReference type="FunFam" id="3.30.420.40:FF:000101">
    <property type="entry name" value="FGGY carbohydrate kinase domain-containing protein"/>
    <property type="match status" value="1"/>
</dbReference>
<proteinExistence type="inferred from homology"/>
<evidence type="ECO:0000256" key="1">
    <source>
        <dbReference type="ARBA" id="ARBA00009156"/>
    </source>
</evidence>
<dbReference type="GO" id="GO:0005737">
    <property type="term" value="C:cytoplasm"/>
    <property type="evidence" value="ECO:0007669"/>
    <property type="project" value="TreeGrafter"/>
</dbReference>
<dbReference type="InterPro" id="IPR018485">
    <property type="entry name" value="FGGY_C"/>
</dbReference>
<protein>
    <submittedName>
        <fullName evidence="6">FGGY-family carbohydrate kinase</fullName>
    </submittedName>
</protein>
<dbReference type="GO" id="GO:0019150">
    <property type="term" value="F:D-ribulokinase activity"/>
    <property type="evidence" value="ECO:0007669"/>
    <property type="project" value="TreeGrafter"/>
</dbReference>
<feature type="domain" description="Carbohydrate kinase FGGY C-terminal" evidence="5">
    <location>
        <begin position="278"/>
        <end position="485"/>
    </location>
</feature>
<dbReference type="Proteomes" id="UP001176960">
    <property type="component" value="Unassembled WGS sequence"/>
</dbReference>
<dbReference type="Pfam" id="PF02782">
    <property type="entry name" value="FGGY_C"/>
    <property type="match status" value="1"/>
</dbReference>
<dbReference type="EMBL" id="CATKSH010000018">
    <property type="protein sequence ID" value="CAI9121599.1"/>
    <property type="molecule type" value="Genomic_DNA"/>
</dbReference>
<evidence type="ECO:0000313" key="7">
    <source>
        <dbReference type="Proteomes" id="UP001176960"/>
    </source>
</evidence>
<gene>
    <name evidence="6" type="ORF">LMG32879_002446</name>
</gene>
<dbReference type="InterPro" id="IPR000577">
    <property type="entry name" value="Carb_kinase_FGGY"/>
</dbReference>